<dbReference type="eggNOG" id="COG0243">
    <property type="taxonomic scope" value="Bacteria"/>
</dbReference>
<keyword evidence="4" id="KW-0479">Metal-binding</keyword>
<evidence type="ECO:0000256" key="6">
    <source>
        <dbReference type="ARBA" id="ARBA00023002"/>
    </source>
</evidence>
<dbReference type="GO" id="GO:0009055">
    <property type="term" value="F:electron transfer activity"/>
    <property type="evidence" value="ECO:0007669"/>
    <property type="project" value="TreeGrafter"/>
</dbReference>
<dbReference type="EMBL" id="CP001684">
    <property type="protein sequence ID" value="ACV21492.1"/>
    <property type="molecule type" value="Genomic_DNA"/>
</dbReference>
<evidence type="ECO:0000256" key="8">
    <source>
        <dbReference type="ARBA" id="ARBA00023014"/>
    </source>
</evidence>
<keyword evidence="7" id="KW-0408">Iron</keyword>
<evidence type="ECO:0000256" key="2">
    <source>
        <dbReference type="ARBA" id="ARBA00010312"/>
    </source>
</evidence>
<dbReference type="GO" id="GO:0009061">
    <property type="term" value="P:anaerobic respiration"/>
    <property type="evidence" value="ECO:0007669"/>
    <property type="project" value="TreeGrafter"/>
</dbReference>
<dbReference type="Pfam" id="PF04879">
    <property type="entry name" value="Molybdop_Fe4S4"/>
    <property type="match status" value="1"/>
</dbReference>
<dbReference type="PROSITE" id="PS51257">
    <property type="entry name" value="PROKAR_LIPOPROTEIN"/>
    <property type="match status" value="1"/>
</dbReference>
<dbReference type="InterPro" id="IPR050612">
    <property type="entry name" value="Prok_Mopterin_Oxidored"/>
</dbReference>
<sequence>MSKSTLGEVSRRSFVKTAAGLGAFAALGVTGCSASFHEEEPATEEEVEVEAEEHETWAHCSPNCYGRCALRVVTQNDEVVRVETDNTGDDVFGDHQIRACLRGRSMRRWINHPDRLQYPMKRVGKRGSGEYERITWEEAIDTICEKYQSILDEYGPEAVLIAPASGVKAQNISDFVGRFCNCLGGYVHQSGGYSMAQARVSVPYLYGDRKNNATYDLKNSKLCVMFGDNHADNKLGGAGDCYQIQQALEAGGAKVIVIDPRYTATSALRADQWIPIRPGTDAALADAIAYVLITEDMVDQDFLDTYCIGYDESTLPESAPAKSDYKSHILGEGPDGTAKTPAWASEITGIPEQVISDLAHEIGTTQPCCIMQGLGPQRQMSGEQTCRAICMLEVLLGGIGKRGMGTGFMFGNDKIDGVEVPMGKGTFNITIPTFMYMDAIDDYTKITLLDSGLTGAGRLRQPIKMMFSHGGNSLTNQHGNINRSHEILGDESKCEMIVVWETMLTDSAKYADIILPDLMPSEQPSFAVGEYSGNMGYAILGTACTEPKFERKTLYQSLTLMAEKMGVAEKFTEGLDEMGWLEQMYATAREEDPDLPEWEDMLEMGVYRRLHKDGADGGSIAYKKFIDNPGKESLKTPSGKIEIYSERLAKIADTWHLGENDVIMPIPVYVPPAEYGYDDPRRDEYPLQMVGFHERGHAHSSFTQIDILQATNMKRFWINTADAEERGIADDDMVEVFNEFGRMQVQAKVTDRIMPGVTAMGQGYWFEANEDGVDVGGCINTLTNSHPSPLAKAIPAHTNLVEVKKVM</sequence>
<dbReference type="SMART" id="SM00926">
    <property type="entry name" value="Molybdop_Fe4S4"/>
    <property type="match status" value="1"/>
</dbReference>
<keyword evidence="11" id="KW-1185">Reference proteome</keyword>
<dbReference type="AlphaFoldDB" id="C7N2X1"/>
<organism evidence="10 11">
    <name type="scientific">Slackia heliotrinireducens (strain ATCC 29202 / DSM 20476 / NCTC 11029 / RHS 1)</name>
    <name type="common">Peptococcus heliotrinreducens</name>
    <dbReference type="NCBI Taxonomy" id="471855"/>
    <lineage>
        <taxon>Bacteria</taxon>
        <taxon>Bacillati</taxon>
        <taxon>Actinomycetota</taxon>
        <taxon>Coriobacteriia</taxon>
        <taxon>Eggerthellales</taxon>
        <taxon>Eggerthellaceae</taxon>
        <taxon>Slackia</taxon>
    </lineage>
</organism>
<evidence type="ECO:0000259" key="9">
    <source>
        <dbReference type="PROSITE" id="PS51669"/>
    </source>
</evidence>
<dbReference type="SUPFAM" id="SSF50692">
    <property type="entry name" value="ADC-like"/>
    <property type="match status" value="1"/>
</dbReference>
<dbReference type="SUPFAM" id="SSF53706">
    <property type="entry name" value="Formate dehydrogenase/DMSO reductase, domains 1-3"/>
    <property type="match status" value="1"/>
</dbReference>
<dbReference type="Pfam" id="PF00384">
    <property type="entry name" value="Molybdopterin"/>
    <property type="match status" value="1"/>
</dbReference>
<dbReference type="GO" id="GO:0009389">
    <property type="term" value="F:dimethyl sulfoxide reductase activity"/>
    <property type="evidence" value="ECO:0007669"/>
    <property type="project" value="InterPro"/>
</dbReference>
<keyword evidence="6" id="KW-0560">Oxidoreductase</keyword>
<dbReference type="Proteomes" id="UP000002026">
    <property type="component" value="Chromosome"/>
</dbReference>
<comment type="cofactor">
    <cofactor evidence="1">
        <name>Mo-bis(molybdopterin guanine dinucleotide)</name>
        <dbReference type="ChEBI" id="CHEBI:60539"/>
    </cofactor>
</comment>
<comment type="similarity">
    <text evidence="2">Belongs to the prokaryotic molybdopterin-containing oxidoreductase family.</text>
</comment>
<dbReference type="PANTHER" id="PTHR43742:SF3">
    <property type="entry name" value="DIMETHYL SULFOXIDE REDUCTASE DMSA"/>
    <property type="match status" value="1"/>
</dbReference>
<keyword evidence="3" id="KW-0500">Molybdenum</keyword>
<dbReference type="GO" id="GO:0051539">
    <property type="term" value="F:4 iron, 4 sulfur cluster binding"/>
    <property type="evidence" value="ECO:0007669"/>
    <property type="project" value="InterPro"/>
</dbReference>
<evidence type="ECO:0000256" key="3">
    <source>
        <dbReference type="ARBA" id="ARBA00022505"/>
    </source>
</evidence>
<evidence type="ECO:0000256" key="4">
    <source>
        <dbReference type="ARBA" id="ARBA00022723"/>
    </source>
</evidence>
<dbReference type="RefSeq" id="WP_012797598.1">
    <property type="nucleotide sequence ID" value="NC_013165.1"/>
</dbReference>
<dbReference type="GO" id="GO:0030288">
    <property type="term" value="C:outer membrane-bounded periplasmic space"/>
    <property type="evidence" value="ECO:0007669"/>
    <property type="project" value="TreeGrafter"/>
</dbReference>
<keyword evidence="8" id="KW-0411">Iron-sulfur</keyword>
<dbReference type="FunFam" id="3.40.228.10:FF:000004">
    <property type="entry name" value="Dimethyl sulfoxide reductase subunit A"/>
    <property type="match status" value="1"/>
</dbReference>
<dbReference type="InterPro" id="IPR006656">
    <property type="entry name" value="Mopterin_OxRdtase"/>
</dbReference>
<evidence type="ECO:0000256" key="7">
    <source>
        <dbReference type="ARBA" id="ARBA00023004"/>
    </source>
</evidence>
<keyword evidence="5" id="KW-0732">Signal</keyword>
<dbReference type="InterPro" id="IPR011888">
    <property type="entry name" value="Anaer_DMSO_reductase"/>
</dbReference>
<dbReference type="PANTHER" id="PTHR43742">
    <property type="entry name" value="TRIMETHYLAMINE-N-OXIDE REDUCTASE"/>
    <property type="match status" value="1"/>
</dbReference>
<dbReference type="NCBIfam" id="TIGR02166">
    <property type="entry name" value="dmsA_ynfE"/>
    <property type="match status" value="1"/>
</dbReference>
<dbReference type="Gene3D" id="2.40.40.20">
    <property type="match status" value="1"/>
</dbReference>
<dbReference type="Gene3D" id="3.40.50.740">
    <property type="match status" value="1"/>
</dbReference>
<dbReference type="InterPro" id="IPR009010">
    <property type="entry name" value="Asp_de-COase-like_dom_sf"/>
</dbReference>
<dbReference type="KEGG" id="shi:Shel_04310"/>
<dbReference type="PROSITE" id="PS51669">
    <property type="entry name" value="4FE4S_MOW_BIS_MGD"/>
    <property type="match status" value="1"/>
</dbReference>
<dbReference type="PROSITE" id="PS00932">
    <property type="entry name" value="MOLYBDOPTERIN_PROK_3"/>
    <property type="match status" value="1"/>
</dbReference>
<accession>C7N2X1</accession>
<feature type="domain" description="4Fe-4S Mo/W bis-MGD-type" evidence="9">
    <location>
        <begin position="53"/>
        <end position="114"/>
    </location>
</feature>
<evidence type="ECO:0000313" key="10">
    <source>
        <dbReference type="EMBL" id="ACV21492.1"/>
    </source>
</evidence>
<dbReference type="GO" id="GO:0043546">
    <property type="term" value="F:molybdopterin cofactor binding"/>
    <property type="evidence" value="ECO:0007669"/>
    <property type="project" value="InterPro"/>
</dbReference>
<proteinExistence type="inferred from homology"/>
<dbReference type="STRING" id="471855.Shel_04310"/>
<dbReference type="Pfam" id="PF01568">
    <property type="entry name" value="Molydop_binding"/>
    <property type="match status" value="1"/>
</dbReference>
<dbReference type="InterPro" id="IPR006963">
    <property type="entry name" value="Mopterin_OxRdtase_4Fe-4S_dom"/>
</dbReference>
<evidence type="ECO:0000256" key="5">
    <source>
        <dbReference type="ARBA" id="ARBA00022729"/>
    </source>
</evidence>
<protein>
    <submittedName>
        <fullName evidence="10">Anaerobic dimethyl sulfoxide reductase, A subunit, DmsA/YnfE family</fullName>
    </submittedName>
</protein>
<dbReference type="InterPro" id="IPR006655">
    <property type="entry name" value="Mopterin_OxRdtase_prok_CS"/>
</dbReference>
<dbReference type="Gene3D" id="3.40.228.10">
    <property type="entry name" value="Dimethylsulfoxide Reductase, domain 2"/>
    <property type="match status" value="1"/>
</dbReference>
<evidence type="ECO:0000256" key="1">
    <source>
        <dbReference type="ARBA" id="ARBA00001942"/>
    </source>
</evidence>
<reference evidence="10 11" key="1">
    <citation type="journal article" date="2009" name="Stand. Genomic Sci.">
        <title>Complete genome sequence of Slackia heliotrinireducens type strain (RHS 1).</title>
        <authorList>
            <person name="Pukall R."/>
            <person name="Lapidus A."/>
            <person name="Nolan M."/>
            <person name="Copeland A."/>
            <person name="Glavina Del Rio T."/>
            <person name="Lucas S."/>
            <person name="Chen F."/>
            <person name="Tice H."/>
            <person name="Cheng J.F."/>
            <person name="Chertkov O."/>
            <person name="Bruce D."/>
            <person name="Goodwin L."/>
            <person name="Kuske C."/>
            <person name="Brettin T."/>
            <person name="Detter J.C."/>
            <person name="Han C."/>
            <person name="Pitluck S."/>
            <person name="Pati A."/>
            <person name="Mavrommatis K."/>
            <person name="Ivanova N."/>
            <person name="Ovchinnikova G."/>
            <person name="Chen A."/>
            <person name="Palaniappan K."/>
            <person name="Schneider S."/>
            <person name="Rohde M."/>
            <person name="Chain P."/>
            <person name="D'haeseleer P."/>
            <person name="Goker M."/>
            <person name="Bristow J."/>
            <person name="Eisen J.A."/>
            <person name="Markowitz V."/>
            <person name="Kyrpides N.C."/>
            <person name="Klenk H.P."/>
            <person name="Hugenholtz P."/>
        </authorList>
    </citation>
    <scope>NUCLEOTIDE SEQUENCE [LARGE SCALE GENOMIC DNA]</scope>
    <source>
        <strain evidence="11">ATCC 29202 / DSM 20476 / NCTC 11029 / RHS 1</strain>
    </source>
</reference>
<dbReference type="HOGENOM" id="CLU_000422_13_3_11"/>
<dbReference type="GO" id="GO:0030151">
    <property type="term" value="F:molybdenum ion binding"/>
    <property type="evidence" value="ECO:0007669"/>
    <property type="project" value="InterPro"/>
</dbReference>
<dbReference type="InterPro" id="IPR006311">
    <property type="entry name" value="TAT_signal"/>
</dbReference>
<name>C7N2X1_SLAHD</name>
<evidence type="ECO:0000313" key="11">
    <source>
        <dbReference type="Proteomes" id="UP000002026"/>
    </source>
</evidence>
<dbReference type="InterPro" id="IPR006657">
    <property type="entry name" value="MoPterin_dinucl-bd_dom"/>
</dbReference>
<dbReference type="Gene3D" id="3.40.50.12440">
    <property type="match status" value="2"/>
</dbReference>
<gene>
    <name evidence="10" type="ordered locus">Shel_04310</name>
</gene>
<dbReference type="PROSITE" id="PS51318">
    <property type="entry name" value="TAT"/>
    <property type="match status" value="1"/>
</dbReference>